<gene>
    <name evidence="4" type="ORF">ANE_LOCUS11930</name>
</gene>
<name>A0A565BIL4_9BRAS</name>
<reference evidence="4" key="1">
    <citation type="submission" date="2019-07" db="EMBL/GenBank/DDBJ databases">
        <authorList>
            <person name="Dittberner H."/>
        </authorList>
    </citation>
    <scope>NUCLEOTIDE SEQUENCE [LARGE SCALE GENOMIC DNA]</scope>
</reference>
<dbReference type="Pfam" id="PF00076">
    <property type="entry name" value="RRM_1"/>
    <property type="match status" value="1"/>
</dbReference>
<feature type="chain" id="PRO_5022073151" description="RRM domain-containing protein" evidence="2">
    <location>
        <begin position="21"/>
        <end position="201"/>
    </location>
</feature>
<evidence type="ECO:0000256" key="1">
    <source>
        <dbReference type="PROSITE-ProRule" id="PRU00176"/>
    </source>
</evidence>
<comment type="caution">
    <text evidence="4">The sequence shown here is derived from an EMBL/GenBank/DDBJ whole genome shotgun (WGS) entry which is preliminary data.</text>
</comment>
<evidence type="ECO:0000256" key="2">
    <source>
        <dbReference type="SAM" id="SignalP"/>
    </source>
</evidence>
<protein>
    <recommendedName>
        <fullName evidence="3">RRM domain-containing protein</fullName>
    </recommendedName>
</protein>
<dbReference type="EMBL" id="CABITT030000004">
    <property type="protein sequence ID" value="VVB01486.1"/>
    <property type="molecule type" value="Genomic_DNA"/>
</dbReference>
<dbReference type="OrthoDB" id="1031179at2759"/>
<keyword evidence="2" id="KW-0732">Signal</keyword>
<dbReference type="GO" id="GO:0003723">
    <property type="term" value="F:RNA binding"/>
    <property type="evidence" value="ECO:0007669"/>
    <property type="project" value="UniProtKB-UniRule"/>
</dbReference>
<dbReference type="AlphaFoldDB" id="A0A565BIL4"/>
<evidence type="ECO:0000313" key="5">
    <source>
        <dbReference type="Proteomes" id="UP000489600"/>
    </source>
</evidence>
<dbReference type="Proteomes" id="UP000489600">
    <property type="component" value="Unassembled WGS sequence"/>
</dbReference>
<feature type="domain" description="RRM" evidence="3">
    <location>
        <begin position="61"/>
        <end position="124"/>
    </location>
</feature>
<dbReference type="PROSITE" id="PS50102">
    <property type="entry name" value="RRM"/>
    <property type="match status" value="1"/>
</dbReference>
<dbReference type="InterPro" id="IPR035979">
    <property type="entry name" value="RBD_domain_sf"/>
</dbReference>
<dbReference type="InterPro" id="IPR012677">
    <property type="entry name" value="Nucleotide-bd_a/b_plait_sf"/>
</dbReference>
<keyword evidence="1" id="KW-0694">RNA-binding</keyword>
<dbReference type="Gene3D" id="3.30.70.330">
    <property type="match status" value="1"/>
</dbReference>
<feature type="signal peptide" evidence="2">
    <location>
        <begin position="1"/>
        <end position="20"/>
    </location>
</feature>
<accession>A0A565BIL4</accession>
<dbReference type="InterPro" id="IPR000504">
    <property type="entry name" value="RRM_dom"/>
</dbReference>
<organism evidence="4 5">
    <name type="scientific">Arabis nemorensis</name>
    <dbReference type="NCBI Taxonomy" id="586526"/>
    <lineage>
        <taxon>Eukaryota</taxon>
        <taxon>Viridiplantae</taxon>
        <taxon>Streptophyta</taxon>
        <taxon>Embryophyta</taxon>
        <taxon>Tracheophyta</taxon>
        <taxon>Spermatophyta</taxon>
        <taxon>Magnoliopsida</taxon>
        <taxon>eudicotyledons</taxon>
        <taxon>Gunneridae</taxon>
        <taxon>Pentapetalae</taxon>
        <taxon>rosids</taxon>
        <taxon>malvids</taxon>
        <taxon>Brassicales</taxon>
        <taxon>Brassicaceae</taxon>
        <taxon>Arabideae</taxon>
        <taxon>Arabis</taxon>
    </lineage>
</organism>
<proteinExistence type="predicted"/>
<evidence type="ECO:0000313" key="4">
    <source>
        <dbReference type="EMBL" id="VVB01486.1"/>
    </source>
</evidence>
<dbReference type="SUPFAM" id="SSF54928">
    <property type="entry name" value="RNA-binding domain, RBD"/>
    <property type="match status" value="1"/>
</dbReference>
<sequence>MVNICLIARFFLIWLRQLHTLHDPGTTLQRSFGKGFNYLPLEVIIKSTLVTKTTCDIFNDQYFILDFYSINFFKDVGEVVNHTGKHEGYGFVEFASTKEAKKALEKKNGEYLQDCKIYLEVATVLHRSQCLVRDLTICYQEHIGWSFWYEDYLRRENLLVEEDYLPDIIEAKKKQKFCCYAIQSPSTHANTWLLNSGSCCK</sequence>
<keyword evidence="5" id="KW-1185">Reference proteome</keyword>
<evidence type="ECO:0000259" key="3">
    <source>
        <dbReference type="PROSITE" id="PS50102"/>
    </source>
</evidence>